<dbReference type="InterPro" id="IPR003779">
    <property type="entry name" value="CMD-like"/>
</dbReference>
<sequence>MTEATAPRLVPLPVHEWDERTIAMLCGHVGAADRYLSGEPDAPRMPNILGVFAHHTELASAWLAFNGLLLERPALDPLDRELVILRVAWRSGSDYEWSQHARMAAGLGLDEHQIRAVRHGPAAPGWSPVQRLLLTTTDELLERHCVTDRTWTELAHHFDERQLIELLFVAGSYLCLAMVFNSVALQPDPEIDRPRPSELPEMEEQP</sequence>
<dbReference type="RefSeq" id="WP_329407069.1">
    <property type="nucleotide sequence ID" value="NZ_CP109441.1"/>
</dbReference>
<feature type="domain" description="Carboxymuconolactone decarboxylase-like" evidence="2">
    <location>
        <begin position="57"/>
        <end position="131"/>
    </location>
</feature>
<dbReference type="InterPro" id="IPR029032">
    <property type="entry name" value="AhpD-like"/>
</dbReference>
<dbReference type="EMBL" id="CP109441">
    <property type="protein sequence ID" value="WUV44214.1"/>
    <property type="molecule type" value="Genomic_DNA"/>
</dbReference>
<protein>
    <submittedName>
        <fullName evidence="3">Carboxymuconolactone decarboxylase family protein</fullName>
    </submittedName>
</protein>
<evidence type="ECO:0000259" key="2">
    <source>
        <dbReference type="Pfam" id="PF02627"/>
    </source>
</evidence>
<evidence type="ECO:0000313" key="4">
    <source>
        <dbReference type="Proteomes" id="UP001432062"/>
    </source>
</evidence>
<evidence type="ECO:0000313" key="3">
    <source>
        <dbReference type="EMBL" id="WUV44214.1"/>
    </source>
</evidence>
<gene>
    <name evidence="3" type="ORF">OG563_34305</name>
</gene>
<dbReference type="PANTHER" id="PTHR34846">
    <property type="entry name" value="4-CARBOXYMUCONOLACTONE DECARBOXYLASE FAMILY PROTEIN (AFU_ORTHOLOGUE AFUA_6G11590)"/>
    <property type="match status" value="1"/>
</dbReference>
<feature type="region of interest" description="Disordered" evidence="1">
    <location>
        <begin position="187"/>
        <end position="206"/>
    </location>
</feature>
<accession>A0ABZ1YLW0</accession>
<reference evidence="3" key="1">
    <citation type="submission" date="2022-10" db="EMBL/GenBank/DDBJ databases">
        <title>The complete genomes of actinobacterial strains from the NBC collection.</title>
        <authorList>
            <person name="Joergensen T.S."/>
            <person name="Alvarez Arevalo M."/>
            <person name="Sterndorff E.B."/>
            <person name="Faurdal D."/>
            <person name="Vuksanovic O."/>
            <person name="Mourched A.-S."/>
            <person name="Charusanti P."/>
            <person name="Shaw S."/>
            <person name="Blin K."/>
            <person name="Weber T."/>
        </authorList>
    </citation>
    <scope>NUCLEOTIDE SEQUENCE</scope>
    <source>
        <strain evidence="3">NBC_01482</strain>
    </source>
</reference>
<organism evidence="3 4">
    <name type="scientific">Nocardia vinacea</name>
    <dbReference type="NCBI Taxonomy" id="96468"/>
    <lineage>
        <taxon>Bacteria</taxon>
        <taxon>Bacillati</taxon>
        <taxon>Actinomycetota</taxon>
        <taxon>Actinomycetes</taxon>
        <taxon>Mycobacteriales</taxon>
        <taxon>Nocardiaceae</taxon>
        <taxon>Nocardia</taxon>
    </lineage>
</organism>
<dbReference type="Proteomes" id="UP001432062">
    <property type="component" value="Chromosome"/>
</dbReference>
<evidence type="ECO:0000256" key="1">
    <source>
        <dbReference type="SAM" id="MobiDB-lite"/>
    </source>
</evidence>
<dbReference type="SUPFAM" id="SSF69118">
    <property type="entry name" value="AhpD-like"/>
    <property type="match status" value="1"/>
</dbReference>
<keyword evidence="4" id="KW-1185">Reference proteome</keyword>
<dbReference type="Pfam" id="PF02627">
    <property type="entry name" value="CMD"/>
    <property type="match status" value="1"/>
</dbReference>
<dbReference type="Gene3D" id="1.20.1290.10">
    <property type="entry name" value="AhpD-like"/>
    <property type="match status" value="1"/>
</dbReference>
<name>A0ABZ1YLW0_9NOCA</name>
<dbReference type="PANTHER" id="PTHR34846:SF5">
    <property type="entry name" value="CARBOXYMUCONOLACTONE DECARBOXYLASE-LIKE DOMAIN-CONTAINING PROTEIN"/>
    <property type="match status" value="1"/>
</dbReference>
<proteinExistence type="predicted"/>